<accession>A0A226D4W6</accession>
<organism evidence="3 4">
    <name type="scientific">Folsomia candida</name>
    <name type="common">Springtail</name>
    <dbReference type="NCBI Taxonomy" id="158441"/>
    <lineage>
        <taxon>Eukaryota</taxon>
        <taxon>Metazoa</taxon>
        <taxon>Ecdysozoa</taxon>
        <taxon>Arthropoda</taxon>
        <taxon>Hexapoda</taxon>
        <taxon>Collembola</taxon>
        <taxon>Entomobryomorpha</taxon>
        <taxon>Isotomoidea</taxon>
        <taxon>Isotomidae</taxon>
        <taxon>Proisotominae</taxon>
        <taxon>Folsomia</taxon>
    </lineage>
</organism>
<evidence type="ECO:0000256" key="2">
    <source>
        <dbReference type="SAM" id="Phobius"/>
    </source>
</evidence>
<evidence type="ECO:0000313" key="4">
    <source>
        <dbReference type="Proteomes" id="UP000198287"/>
    </source>
</evidence>
<keyword evidence="4" id="KW-1185">Reference proteome</keyword>
<evidence type="ECO:0000313" key="3">
    <source>
        <dbReference type="EMBL" id="OXA39878.1"/>
    </source>
</evidence>
<comment type="caution">
    <text evidence="3">The sequence shown here is derived from an EMBL/GenBank/DDBJ whole genome shotgun (WGS) entry which is preliminary data.</text>
</comment>
<protein>
    <submittedName>
        <fullName evidence="3">Uncharacterized protein</fullName>
    </submittedName>
</protein>
<feature type="transmembrane region" description="Helical" evidence="2">
    <location>
        <begin position="79"/>
        <end position="99"/>
    </location>
</feature>
<name>A0A226D4W6_FOLCA</name>
<keyword evidence="2" id="KW-0812">Transmembrane</keyword>
<feature type="transmembrane region" description="Helical" evidence="2">
    <location>
        <begin position="238"/>
        <end position="259"/>
    </location>
</feature>
<feature type="transmembrane region" description="Helical" evidence="2">
    <location>
        <begin position="46"/>
        <end position="67"/>
    </location>
</feature>
<proteinExistence type="predicted"/>
<keyword evidence="2" id="KW-0472">Membrane</keyword>
<evidence type="ECO:0000256" key="1">
    <source>
        <dbReference type="SAM" id="MobiDB-lite"/>
    </source>
</evidence>
<reference evidence="3 4" key="1">
    <citation type="submission" date="2015-12" db="EMBL/GenBank/DDBJ databases">
        <title>The genome of Folsomia candida.</title>
        <authorList>
            <person name="Faddeeva A."/>
            <person name="Derks M.F."/>
            <person name="Anvar Y."/>
            <person name="Smit S."/>
            <person name="Van Straalen N."/>
            <person name="Roelofs D."/>
        </authorList>
    </citation>
    <scope>NUCLEOTIDE SEQUENCE [LARGE SCALE GENOMIC DNA]</scope>
    <source>
        <strain evidence="3 4">VU population</strain>
        <tissue evidence="3">Whole body</tissue>
    </source>
</reference>
<feature type="transmembrane region" description="Helical" evidence="2">
    <location>
        <begin position="355"/>
        <end position="377"/>
    </location>
</feature>
<dbReference type="Proteomes" id="UP000198287">
    <property type="component" value="Unassembled WGS sequence"/>
</dbReference>
<dbReference type="EMBL" id="LNIX01000036">
    <property type="protein sequence ID" value="OXA39878.1"/>
    <property type="molecule type" value="Genomic_DNA"/>
</dbReference>
<gene>
    <name evidence="3" type="ORF">Fcan01_25331</name>
</gene>
<sequence length="485" mass="55389">MIPLLSTQLLGTYSGTFDTPFFEQHPIAWNSKKERFTISHATSCKLYWFNIIIMLFLVNGGFTIVILSKAAVSGPNSAWIRIFFPLLTWVMGALFMFVLNTAQYAQDVTNLIENLVTLERRVLHGNLVSVDYRQKLCMESIFSAKFQPRLTLSQVDLKKENPPNVPISEKSKSFEPNAKQAETSRKRVENRLFEGWCGKSDWWPSKGCDKSSATKPDSPLRILESVSRYKNLILTLRIQGLLFVPLSFVIAGLGVYLKMCPHGFLLEQWYGPYLENHNWTRWTVRLISYVAMTIAWVEYDQATSIFLAFLTTIVFTWERIANLTSQFPTQNGTQFANVVSNYRQLHLTGKIGRNFVMSMVLGTLSTISTLLSGFIYVTIKLYGKMPMKVYPLAPYVCLVTLFLTYFLLRALEGVNKMCVKGLANLSQGRNRRSLEKRVANSIPVFAIPCGRRGYEMFKIEDGYRLGFYAIVLDITWNLLLSFPTV</sequence>
<dbReference type="AlphaFoldDB" id="A0A226D4W6"/>
<feature type="transmembrane region" description="Helical" evidence="2">
    <location>
        <begin position="465"/>
        <end position="482"/>
    </location>
</feature>
<feature type="region of interest" description="Disordered" evidence="1">
    <location>
        <begin position="161"/>
        <end position="180"/>
    </location>
</feature>
<feature type="transmembrane region" description="Helical" evidence="2">
    <location>
        <begin position="389"/>
        <end position="408"/>
    </location>
</feature>
<keyword evidence="2" id="KW-1133">Transmembrane helix</keyword>